<dbReference type="EMBL" id="LXFE01001136">
    <property type="protein sequence ID" value="OLL23881.1"/>
    <property type="molecule type" value="Genomic_DNA"/>
</dbReference>
<dbReference type="SUPFAM" id="SSF50969">
    <property type="entry name" value="YVTN repeat-like/Quinoprotein amine dehydrogenase"/>
    <property type="match status" value="1"/>
</dbReference>
<comment type="caution">
    <text evidence="1">The sequence shown here is derived from an EMBL/GenBank/DDBJ whole genome shotgun (WGS) entry which is preliminary data.</text>
</comment>
<accession>A0A1U7LMX8</accession>
<keyword evidence="2" id="KW-1185">Reference proteome</keyword>
<dbReference type="AlphaFoldDB" id="A0A1U7LMX8"/>
<gene>
    <name evidence="1" type="ORF">NEOLI_004477</name>
</gene>
<proteinExistence type="predicted"/>
<reference evidence="1 2" key="1">
    <citation type="submission" date="2016-04" db="EMBL/GenBank/DDBJ databases">
        <title>Evolutionary innovation and constraint leading to complex multicellularity in the Ascomycota.</title>
        <authorList>
            <person name="Cisse O."/>
            <person name="Nguyen A."/>
            <person name="Hewitt D.A."/>
            <person name="Jedd G."/>
            <person name="Stajich J.E."/>
        </authorList>
    </citation>
    <scope>NUCLEOTIDE SEQUENCE [LARGE SCALE GENOMIC DNA]</scope>
    <source>
        <strain evidence="1 2">DAH-3</strain>
    </source>
</reference>
<name>A0A1U7LMX8_NEOID</name>
<sequence>MASISPFFPFATLSNTSLRRKCHVSLNGRELVVGVDGEGVNVYNLSTSSIVTSYPVPSDAMFMCPPKSVGSKESRKTIACTQNKAGLIKIQLWSSSKNLNFTAPGKARYLDFLGDVGISAIFEKGLFCVFSEENGSKGWNVEEKGKLDSVVSKDGKLYAVLNTLHGRVIFDVKLGEQVIEIGRSRLITGKFLFLHQELKAFEIKGKTYRLWDLGSQKASLQGELPHSTIEVEAVSQDTFISVDDSNLRIYDLKYKTIQGSIPLPNESRLSGILHVASYEHCAEYVVVFNTNSNLYLCNIIIPKSARLSDIVGKPSYIKQETRPQGIESISLEEISKMRKSLNNSIQGLGKHVPQLLDAVEKRQTLQFDTILEQHYGSESVFTQEFLRTIFSWIFKDGQLSFYPKRTTARLLGELRREYVPSGYFEILKSNDTDFLSLFIQKVVDLTDDELVSFLRSNPTPKLRNLAIEKLGTLTPSTILTILRRQPQEFLLSELRISDNFEYITLLIDALNIPSLVFSDANLGDVRRTIEEAIHIAEAIKSVDIVLTEFLRMAKEKKEEAGRKDTKRLYAYKQHSCIGKYTIETLEMPVG</sequence>
<dbReference type="Proteomes" id="UP000186594">
    <property type="component" value="Unassembled WGS sequence"/>
</dbReference>
<dbReference type="OrthoDB" id="5330858at2759"/>
<evidence type="ECO:0000313" key="1">
    <source>
        <dbReference type="EMBL" id="OLL23881.1"/>
    </source>
</evidence>
<dbReference type="InterPro" id="IPR011044">
    <property type="entry name" value="Quino_amine_DH_bsu"/>
</dbReference>
<protein>
    <submittedName>
        <fullName evidence="1">Uncharacterized protein</fullName>
    </submittedName>
</protein>
<evidence type="ECO:0000313" key="2">
    <source>
        <dbReference type="Proteomes" id="UP000186594"/>
    </source>
</evidence>
<organism evidence="1 2">
    <name type="scientific">Neolecta irregularis (strain DAH-3)</name>
    <dbReference type="NCBI Taxonomy" id="1198029"/>
    <lineage>
        <taxon>Eukaryota</taxon>
        <taxon>Fungi</taxon>
        <taxon>Dikarya</taxon>
        <taxon>Ascomycota</taxon>
        <taxon>Taphrinomycotina</taxon>
        <taxon>Neolectales</taxon>
        <taxon>Neolectaceae</taxon>
        <taxon>Neolecta</taxon>
    </lineage>
</organism>